<dbReference type="GO" id="GO:0009228">
    <property type="term" value="P:thiamine biosynthetic process"/>
    <property type="evidence" value="ECO:0007669"/>
    <property type="project" value="InterPro"/>
</dbReference>
<dbReference type="NCBIfam" id="TIGR00097">
    <property type="entry name" value="HMP-P_kinase"/>
    <property type="match status" value="1"/>
</dbReference>
<evidence type="ECO:0000256" key="5">
    <source>
        <dbReference type="ARBA" id="ARBA00022777"/>
    </source>
</evidence>
<dbReference type="KEGG" id="pbap:Pla133_10040"/>
<evidence type="ECO:0000256" key="2">
    <source>
        <dbReference type="ARBA" id="ARBA00012135"/>
    </source>
</evidence>
<evidence type="ECO:0000256" key="6">
    <source>
        <dbReference type="ARBA" id="ARBA00022840"/>
    </source>
</evidence>
<dbReference type="GO" id="GO:0008902">
    <property type="term" value="F:hydroxymethylpyrimidine kinase activity"/>
    <property type="evidence" value="ECO:0007669"/>
    <property type="project" value="UniProtKB-EC"/>
</dbReference>
<sequence length="267" mass="27672">MPDAQPPVVLSITGSDSSGGAGLQADLKTYERHGVFGTTAVSLLTAQNTVGVRRVEFVDPQFIVEQARAVLEDFPVAAIKTGSLGAGAAIRAVADLLDELDLPVVTDPVLVSKHGDSLGDDEAVAAFAERLAPRATLITPNRHEAGRLVGRTLESIDDFQAAAQELRARGTRWVLVTGADRPGDGDAVDVLVGPDGERTFVHRRVDRPNVHGTGCALSAAVAARLAVGESVPVAVEKAIKYVVAAIEAGPDIGSGVRPLGFGVDPVP</sequence>
<dbReference type="Pfam" id="PF08543">
    <property type="entry name" value="Phos_pyr_kin"/>
    <property type="match status" value="1"/>
</dbReference>
<dbReference type="FunFam" id="3.40.1190.20:FF:000003">
    <property type="entry name" value="Phosphomethylpyrimidine kinase ThiD"/>
    <property type="match status" value="1"/>
</dbReference>
<dbReference type="GO" id="GO:0008972">
    <property type="term" value="F:phosphomethylpyrimidine kinase activity"/>
    <property type="evidence" value="ECO:0007669"/>
    <property type="project" value="InterPro"/>
</dbReference>
<dbReference type="CDD" id="cd01169">
    <property type="entry name" value="HMPP_kinase"/>
    <property type="match status" value="1"/>
</dbReference>
<dbReference type="InterPro" id="IPR004399">
    <property type="entry name" value="HMP/HMP-P_kinase_dom"/>
</dbReference>
<feature type="region of interest" description="Disordered" evidence="7">
    <location>
        <begin position="1"/>
        <end position="20"/>
    </location>
</feature>
<dbReference type="EC" id="2.7.1.49" evidence="2"/>
<dbReference type="AlphaFoldDB" id="A0A518BG40"/>
<keyword evidence="6" id="KW-0067">ATP-binding</keyword>
<proteinExistence type="predicted"/>
<evidence type="ECO:0000256" key="7">
    <source>
        <dbReference type="SAM" id="MobiDB-lite"/>
    </source>
</evidence>
<organism evidence="9 10">
    <name type="scientific">Engelhardtia mirabilis</name>
    <dbReference type="NCBI Taxonomy" id="2528011"/>
    <lineage>
        <taxon>Bacteria</taxon>
        <taxon>Pseudomonadati</taxon>
        <taxon>Planctomycetota</taxon>
        <taxon>Planctomycetia</taxon>
        <taxon>Planctomycetia incertae sedis</taxon>
        <taxon>Engelhardtia</taxon>
    </lineage>
</organism>
<dbReference type="PANTHER" id="PTHR20858:SF17">
    <property type="entry name" value="HYDROXYMETHYLPYRIMIDINE_PHOSPHOMETHYLPYRIMIDINE KINASE THI20-RELATED"/>
    <property type="match status" value="1"/>
</dbReference>
<dbReference type="Gene3D" id="3.40.1190.20">
    <property type="match status" value="1"/>
</dbReference>
<evidence type="ECO:0000256" key="3">
    <source>
        <dbReference type="ARBA" id="ARBA00022679"/>
    </source>
</evidence>
<dbReference type="RefSeq" id="WP_145063031.1">
    <property type="nucleotide sequence ID" value="NZ_CP036287.1"/>
</dbReference>
<keyword evidence="5 9" id="KW-0418">Kinase</keyword>
<feature type="domain" description="Pyridoxamine kinase/Phosphomethylpyrimidine kinase" evidence="8">
    <location>
        <begin position="16"/>
        <end position="259"/>
    </location>
</feature>
<dbReference type="SUPFAM" id="SSF53613">
    <property type="entry name" value="Ribokinase-like"/>
    <property type="match status" value="1"/>
</dbReference>
<comment type="pathway">
    <text evidence="1">Cofactor biosynthesis; thiamine diphosphate biosynthesis.</text>
</comment>
<evidence type="ECO:0000256" key="1">
    <source>
        <dbReference type="ARBA" id="ARBA00004948"/>
    </source>
</evidence>
<keyword evidence="10" id="KW-1185">Reference proteome</keyword>
<evidence type="ECO:0000256" key="4">
    <source>
        <dbReference type="ARBA" id="ARBA00022741"/>
    </source>
</evidence>
<evidence type="ECO:0000313" key="9">
    <source>
        <dbReference type="EMBL" id="QDU65938.1"/>
    </source>
</evidence>
<dbReference type="Proteomes" id="UP000316921">
    <property type="component" value="Chromosome"/>
</dbReference>
<protein>
    <recommendedName>
        <fullName evidence="2">hydroxymethylpyrimidine kinase</fullName>
        <ecNumber evidence="2">2.7.1.49</ecNumber>
    </recommendedName>
</protein>
<evidence type="ECO:0000313" key="10">
    <source>
        <dbReference type="Proteomes" id="UP000316921"/>
    </source>
</evidence>
<dbReference type="InterPro" id="IPR029056">
    <property type="entry name" value="Ribokinase-like"/>
</dbReference>
<dbReference type="GO" id="GO:0005524">
    <property type="term" value="F:ATP binding"/>
    <property type="evidence" value="ECO:0007669"/>
    <property type="project" value="UniProtKB-KW"/>
</dbReference>
<accession>A0A518BG40</accession>
<dbReference type="GO" id="GO:0005829">
    <property type="term" value="C:cytosol"/>
    <property type="evidence" value="ECO:0007669"/>
    <property type="project" value="TreeGrafter"/>
</dbReference>
<dbReference type="InterPro" id="IPR013749">
    <property type="entry name" value="PM/HMP-P_kinase-1"/>
</dbReference>
<dbReference type="EMBL" id="CP036287">
    <property type="protein sequence ID" value="QDU65938.1"/>
    <property type="molecule type" value="Genomic_DNA"/>
</dbReference>
<keyword evidence="3 9" id="KW-0808">Transferase</keyword>
<gene>
    <name evidence="9" type="primary">thiD_1</name>
    <name evidence="9" type="ORF">Pla133_10040</name>
</gene>
<name>A0A518BG40_9BACT</name>
<dbReference type="PANTHER" id="PTHR20858">
    <property type="entry name" value="PHOSPHOMETHYLPYRIMIDINE KINASE"/>
    <property type="match status" value="1"/>
</dbReference>
<reference evidence="9 10" key="1">
    <citation type="submission" date="2019-02" db="EMBL/GenBank/DDBJ databases">
        <title>Deep-cultivation of Planctomycetes and their phenomic and genomic characterization uncovers novel biology.</title>
        <authorList>
            <person name="Wiegand S."/>
            <person name="Jogler M."/>
            <person name="Boedeker C."/>
            <person name="Pinto D."/>
            <person name="Vollmers J."/>
            <person name="Rivas-Marin E."/>
            <person name="Kohn T."/>
            <person name="Peeters S.H."/>
            <person name="Heuer A."/>
            <person name="Rast P."/>
            <person name="Oberbeckmann S."/>
            <person name="Bunk B."/>
            <person name="Jeske O."/>
            <person name="Meyerdierks A."/>
            <person name="Storesund J.E."/>
            <person name="Kallscheuer N."/>
            <person name="Luecker S."/>
            <person name="Lage O.M."/>
            <person name="Pohl T."/>
            <person name="Merkel B.J."/>
            <person name="Hornburger P."/>
            <person name="Mueller R.-W."/>
            <person name="Bruemmer F."/>
            <person name="Labrenz M."/>
            <person name="Spormann A.M."/>
            <person name="Op den Camp H."/>
            <person name="Overmann J."/>
            <person name="Amann R."/>
            <person name="Jetten M.S.M."/>
            <person name="Mascher T."/>
            <person name="Medema M.H."/>
            <person name="Devos D.P."/>
            <person name="Kaster A.-K."/>
            <person name="Ovreas L."/>
            <person name="Rohde M."/>
            <person name="Galperin M.Y."/>
            <person name="Jogler C."/>
        </authorList>
    </citation>
    <scope>NUCLEOTIDE SEQUENCE [LARGE SCALE GENOMIC DNA]</scope>
    <source>
        <strain evidence="9 10">Pla133</strain>
    </source>
</reference>
<keyword evidence="4" id="KW-0547">Nucleotide-binding</keyword>
<evidence type="ECO:0000259" key="8">
    <source>
        <dbReference type="Pfam" id="PF08543"/>
    </source>
</evidence>